<organism evidence="4 5">
    <name type="scientific">Candidatus Accumulibacter appositus</name>
    <dbReference type="NCBI Taxonomy" id="1454003"/>
    <lineage>
        <taxon>Bacteria</taxon>
        <taxon>Pseudomonadati</taxon>
        <taxon>Pseudomonadota</taxon>
        <taxon>Betaproteobacteria</taxon>
        <taxon>Candidatus Accumulibacter</taxon>
    </lineage>
</organism>
<dbReference type="EMBL" id="JEMX01000061">
    <property type="protein sequence ID" value="EXI79039.1"/>
    <property type="molecule type" value="Genomic_DNA"/>
</dbReference>
<dbReference type="SUPFAM" id="SSF54631">
    <property type="entry name" value="CBS-domain pair"/>
    <property type="match status" value="1"/>
</dbReference>
<dbReference type="Gene3D" id="3.10.580.10">
    <property type="entry name" value="CBS-domain"/>
    <property type="match status" value="1"/>
</dbReference>
<dbReference type="InterPro" id="IPR046342">
    <property type="entry name" value="CBS_dom_sf"/>
</dbReference>
<evidence type="ECO:0000256" key="2">
    <source>
        <dbReference type="PROSITE-ProRule" id="PRU00703"/>
    </source>
</evidence>
<feature type="domain" description="CBS" evidence="3">
    <location>
        <begin position="76"/>
        <end position="132"/>
    </location>
</feature>
<accession>A0A011QJM5</accession>
<protein>
    <submittedName>
        <fullName evidence="4">Hypoxic response protein 1</fullName>
    </submittedName>
</protein>
<evidence type="ECO:0000256" key="1">
    <source>
        <dbReference type="ARBA" id="ARBA00023122"/>
    </source>
</evidence>
<reference evidence="4 5" key="1">
    <citation type="submission" date="2014-02" db="EMBL/GenBank/DDBJ databases">
        <title>Expanding our view of genomic diversity in Candidatus Accumulibacter clades.</title>
        <authorList>
            <person name="Skennerton C.T."/>
            <person name="Barr J.J."/>
            <person name="Slater F.R."/>
            <person name="Bond P.L."/>
            <person name="Tyson G.W."/>
        </authorList>
    </citation>
    <scope>NUCLEOTIDE SEQUENCE [LARGE SCALE GENOMIC DNA]</scope>
    <source>
        <strain evidence="5">BA-92</strain>
    </source>
</reference>
<dbReference type="InterPro" id="IPR051257">
    <property type="entry name" value="Diverse_CBS-Domain"/>
</dbReference>
<dbReference type="PROSITE" id="PS51371">
    <property type="entry name" value="CBS"/>
    <property type="match status" value="2"/>
</dbReference>
<keyword evidence="1 2" id="KW-0129">CBS domain</keyword>
<dbReference type="InterPro" id="IPR044725">
    <property type="entry name" value="CBSX3_CBS_dom"/>
</dbReference>
<gene>
    <name evidence="4" type="primary">hrp1_2</name>
    <name evidence="4" type="ORF">AW10_02681</name>
</gene>
<dbReference type="Pfam" id="PF00571">
    <property type="entry name" value="CBS"/>
    <property type="match status" value="2"/>
</dbReference>
<dbReference type="PANTHER" id="PTHR43080">
    <property type="entry name" value="CBS DOMAIN-CONTAINING PROTEIN CBSX3, MITOCHONDRIAL"/>
    <property type="match status" value="1"/>
</dbReference>
<comment type="caution">
    <text evidence="4">The sequence shown here is derived from an EMBL/GenBank/DDBJ whole genome shotgun (WGS) entry which is preliminary data.</text>
</comment>
<sequence length="143" mass="16091">MKTLKQILASKGGKLVTVAPDDSVFTALQVMAEHNVGAVLVIDKKQLLGIFSERDYARKVSLLDKSSRDTRVRDIMSDKVLYVTPDQTVDECMAIMTERHFRHLPVLDEDHTLLGIVSIGDVVKETISEQQFIIQQMEKYISG</sequence>
<evidence type="ECO:0000313" key="5">
    <source>
        <dbReference type="Proteomes" id="UP000021816"/>
    </source>
</evidence>
<name>A0A011QJM5_9PROT</name>
<dbReference type="InterPro" id="IPR000644">
    <property type="entry name" value="CBS_dom"/>
</dbReference>
<dbReference type="PANTHER" id="PTHR43080:SF2">
    <property type="entry name" value="CBS DOMAIN-CONTAINING PROTEIN"/>
    <property type="match status" value="1"/>
</dbReference>
<evidence type="ECO:0000259" key="3">
    <source>
        <dbReference type="PROSITE" id="PS51371"/>
    </source>
</evidence>
<dbReference type="STRING" id="1454003.AW10_02681"/>
<proteinExistence type="predicted"/>
<feature type="domain" description="CBS" evidence="3">
    <location>
        <begin position="9"/>
        <end position="70"/>
    </location>
</feature>
<dbReference type="CDD" id="cd04623">
    <property type="entry name" value="CBS_pair_bac_euk"/>
    <property type="match status" value="1"/>
</dbReference>
<dbReference type="AlphaFoldDB" id="A0A011QJM5"/>
<dbReference type="PATRIC" id="fig|1454003.3.peg.2735"/>
<dbReference type="Proteomes" id="UP000021816">
    <property type="component" value="Unassembled WGS sequence"/>
</dbReference>
<evidence type="ECO:0000313" key="4">
    <source>
        <dbReference type="EMBL" id="EXI79039.1"/>
    </source>
</evidence>
<dbReference type="SMART" id="SM00116">
    <property type="entry name" value="CBS"/>
    <property type="match status" value="2"/>
</dbReference>